<keyword evidence="3" id="KW-1185">Reference proteome</keyword>
<feature type="transmembrane region" description="Helical" evidence="1">
    <location>
        <begin position="7"/>
        <end position="24"/>
    </location>
</feature>
<organism evidence="2 3">
    <name type="scientific">Candidatus Syntropharchaeum caldarium</name>
    <dbReference type="NCBI Taxonomy" id="1838285"/>
    <lineage>
        <taxon>Archaea</taxon>
        <taxon>Methanobacteriati</taxon>
        <taxon>Methanobacteriota</taxon>
        <taxon>Stenosarchaea group</taxon>
        <taxon>Methanomicrobia</taxon>
        <taxon>Methanosarcinales</taxon>
        <taxon>ANME-2 cluster</taxon>
        <taxon>Candidatus Syntropharchaeum</taxon>
    </lineage>
</organism>
<dbReference type="AlphaFoldDB" id="A0A1F2P7C3"/>
<gene>
    <name evidence="2" type="ORF">SCAL_001728</name>
</gene>
<evidence type="ECO:0000313" key="2">
    <source>
        <dbReference type="EMBL" id="OFV67103.1"/>
    </source>
</evidence>
<keyword evidence="1" id="KW-1133">Transmembrane helix</keyword>
<evidence type="ECO:0000313" key="3">
    <source>
        <dbReference type="Proteomes" id="UP000186940"/>
    </source>
</evidence>
<keyword evidence="1" id="KW-0472">Membrane</keyword>
<dbReference type="EMBL" id="LYOS01000008">
    <property type="protein sequence ID" value="OFV67103.1"/>
    <property type="molecule type" value="Genomic_DNA"/>
</dbReference>
<feature type="transmembrane region" description="Helical" evidence="1">
    <location>
        <begin position="69"/>
        <end position="94"/>
    </location>
</feature>
<dbReference type="Proteomes" id="UP000186940">
    <property type="component" value="Unassembled WGS sequence"/>
</dbReference>
<comment type="caution">
    <text evidence="2">The sequence shown here is derived from an EMBL/GenBank/DDBJ whole genome shotgun (WGS) entry which is preliminary data.</text>
</comment>
<accession>A0A1F2P7C3</accession>
<name>A0A1F2P7C3_9EURY</name>
<keyword evidence="1" id="KW-0812">Transmembrane</keyword>
<reference evidence="2" key="1">
    <citation type="submission" date="2016-05" db="EMBL/GenBank/DDBJ databases">
        <title>Microbial consortia oxidize butane by reversing methanogenesis.</title>
        <authorList>
            <person name="Laso-Perez R."/>
            <person name="Richter M."/>
            <person name="Wegener G."/>
            <person name="Musat F."/>
        </authorList>
    </citation>
    <scope>NUCLEOTIDE SEQUENCE [LARGE SCALE GENOMIC DNA]</scope>
    <source>
        <strain evidence="2">BOX2</strain>
    </source>
</reference>
<feature type="transmembrane region" description="Helical" evidence="1">
    <location>
        <begin position="30"/>
        <end position="57"/>
    </location>
</feature>
<protein>
    <submittedName>
        <fullName evidence="2">Membrane protein</fullName>
    </submittedName>
</protein>
<proteinExistence type="predicted"/>
<sequence length="358" mass="40023">MDLLLSLFLLILYLLFIGFIIIYVSSFAGILFMLLVPLIGVMIAPEEMAGFLSYELFAIMDGAISMRNIHILLAFWAAFLSIVIYTEFLGWYMAHISASGSGSSDIEFPEDENFEARIEVDNDSLEVGEPLICRIIIKSGLFKAVLVRIEAKIDDVPVDTIGDEWIRCDIEHEIAVIRPEVAGRGELCLFTSPPGFSSGPVAKTSFTIRKNEEKEIETEEQSDFALSIPGGTNLDGLEEMKKIVEEWHEWKNELPSTASTPGDPALDQLCQMIDIYQDLLAIIAKYMNEGENFLESQLKDHLDITPDSLALTDLEKLAECAGRSASLLIGRDRAMDLKNDILDLCSHYIERNKTWGVV</sequence>
<evidence type="ECO:0000256" key="1">
    <source>
        <dbReference type="SAM" id="Phobius"/>
    </source>
</evidence>
<dbReference type="STRING" id="1838285.SCAL_001728"/>